<evidence type="ECO:0000313" key="8">
    <source>
        <dbReference type="Proteomes" id="UP000001997"/>
    </source>
</evidence>
<dbReference type="OrthoDB" id="27537at2759"/>
<name>A5DIJ6_PICGU</name>
<evidence type="ECO:0000256" key="2">
    <source>
        <dbReference type="ARBA" id="ARBA00005616"/>
    </source>
</evidence>
<dbReference type="FunCoup" id="A5DIJ6">
    <property type="interactions" value="1046"/>
</dbReference>
<dbReference type="GO" id="GO:0048188">
    <property type="term" value="C:Set1C/COMPASS complex"/>
    <property type="evidence" value="ECO:0007669"/>
    <property type="project" value="EnsemblFungi"/>
</dbReference>
<dbReference type="InterPro" id="IPR037867">
    <property type="entry name" value="Swd2/WDR82"/>
</dbReference>
<dbReference type="GO" id="GO:0005847">
    <property type="term" value="C:mRNA cleavage and polyadenylation specificity factor complex"/>
    <property type="evidence" value="ECO:0007669"/>
    <property type="project" value="EnsemblFungi"/>
</dbReference>
<evidence type="ECO:0000256" key="4">
    <source>
        <dbReference type="ARBA" id="ARBA00022737"/>
    </source>
</evidence>
<dbReference type="GO" id="GO:0031124">
    <property type="term" value="P:mRNA 3'-end processing"/>
    <property type="evidence" value="ECO:0007669"/>
    <property type="project" value="EnsemblFungi"/>
</dbReference>
<evidence type="ECO:0000256" key="5">
    <source>
        <dbReference type="ARBA" id="ARBA00023242"/>
    </source>
</evidence>
<dbReference type="GO" id="GO:0031126">
    <property type="term" value="P:sno(s)RNA 3'-end processing"/>
    <property type="evidence" value="ECO:0007669"/>
    <property type="project" value="EnsemblFungi"/>
</dbReference>
<dbReference type="OMA" id="KICVLNG"/>
<dbReference type="PANTHER" id="PTHR19861">
    <property type="entry name" value="WD40 REPEAT PROTEIN SWD2"/>
    <property type="match status" value="1"/>
</dbReference>
<comment type="subcellular location">
    <subcellularLocation>
        <location evidence="1">Nucleus</location>
    </subcellularLocation>
</comment>
<dbReference type="GO" id="GO:0003682">
    <property type="term" value="F:chromatin binding"/>
    <property type="evidence" value="ECO:0007669"/>
    <property type="project" value="TreeGrafter"/>
</dbReference>
<dbReference type="PROSITE" id="PS50082">
    <property type="entry name" value="WD_REPEATS_2"/>
    <property type="match status" value="2"/>
</dbReference>
<dbReference type="GO" id="GO:0042800">
    <property type="term" value="F:histone H3K4 methyltransferase activity"/>
    <property type="evidence" value="ECO:0007669"/>
    <property type="project" value="EnsemblFungi"/>
</dbReference>
<dbReference type="InParanoid" id="A5DIJ6"/>
<evidence type="ECO:0000256" key="1">
    <source>
        <dbReference type="ARBA" id="ARBA00004123"/>
    </source>
</evidence>
<dbReference type="GeneID" id="5126745"/>
<organism evidence="7 8">
    <name type="scientific">Meyerozyma guilliermondii (strain ATCC 6260 / CBS 566 / DSM 6381 / JCM 1539 / NBRC 10279 / NRRL Y-324)</name>
    <name type="common">Yeast</name>
    <name type="synonym">Candida guilliermondii</name>
    <dbReference type="NCBI Taxonomy" id="294746"/>
    <lineage>
        <taxon>Eukaryota</taxon>
        <taxon>Fungi</taxon>
        <taxon>Dikarya</taxon>
        <taxon>Ascomycota</taxon>
        <taxon>Saccharomycotina</taxon>
        <taxon>Pichiomycetes</taxon>
        <taxon>Debaryomycetaceae</taxon>
        <taxon>Meyerozyma</taxon>
    </lineage>
</organism>
<dbReference type="InterPro" id="IPR015943">
    <property type="entry name" value="WD40/YVTN_repeat-like_dom_sf"/>
</dbReference>
<feature type="repeat" description="WD" evidence="6">
    <location>
        <begin position="116"/>
        <end position="157"/>
    </location>
</feature>
<accession>A5DIJ6</accession>
<gene>
    <name evidence="7" type="ORF">PGUG_03097</name>
</gene>
<evidence type="ECO:0000313" key="7">
    <source>
        <dbReference type="EMBL" id="EDK38999.2"/>
    </source>
</evidence>
<proteinExistence type="inferred from homology"/>
<comment type="similarity">
    <text evidence="2">Belongs to the WD repeat SWD2 family.</text>
</comment>
<reference evidence="7 8" key="1">
    <citation type="journal article" date="2009" name="Nature">
        <title>Evolution of pathogenicity and sexual reproduction in eight Candida genomes.</title>
        <authorList>
            <person name="Butler G."/>
            <person name="Rasmussen M.D."/>
            <person name="Lin M.F."/>
            <person name="Santos M.A."/>
            <person name="Sakthikumar S."/>
            <person name="Munro C.A."/>
            <person name="Rheinbay E."/>
            <person name="Grabherr M."/>
            <person name="Forche A."/>
            <person name="Reedy J.L."/>
            <person name="Agrafioti I."/>
            <person name="Arnaud M.B."/>
            <person name="Bates S."/>
            <person name="Brown A.J."/>
            <person name="Brunke S."/>
            <person name="Costanzo M.C."/>
            <person name="Fitzpatrick D.A."/>
            <person name="de Groot P.W."/>
            <person name="Harris D."/>
            <person name="Hoyer L.L."/>
            <person name="Hube B."/>
            <person name="Klis F.M."/>
            <person name="Kodira C."/>
            <person name="Lennard N."/>
            <person name="Logue M.E."/>
            <person name="Martin R."/>
            <person name="Neiman A.M."/>
            <person name="Nikolaou E."/>
            <person name="Quail M.A."/>
            <person name="Quinn J."/>
            <person name="Santos M.C."/>
            <person name="Schmitzberger F.F."/>
            <person name="Sherlock G."/>
            <person name="Shah P."/>
            <person name="Silverstein K.A."/>
            <person name="Skrzypek M.S."/>
            <person name="Soll D."/>
            <person name="Staggs R."/>
            <person name="Stansfield I."/>
            <person name="Stumpf M.P."/>
            <person name="Sudbery P.E."/>
            <person name="Srikantha T."/>
            <person name="Zeng Q."/>
            <person name="Berman J."/>
            <person name="Berriman M."/>
            <person name="Heitman J."/>
            <person name="Gow N.A."/>
            <person name="Lorenz M.C."/>
            <person name="Birren B.W."/>
            <person name="Kellis M."/>
            <person name="Cuomo C.A."/>
        </authorList>
    </citation>
    <scope>NUCLEOTIDE SEQUENCE [LARGE SCALE GENOMIC DNA]</scope>
    <source>
        <strain evidence="8">ATCC 6260 / CBS 566 / DSM 6381 / JCM 1539 / NBRC 10279 / NRRL Y-324</strain>
    </source>
</reference>
<dbReference type="STRING" id="294746.A5DIJ6"/>
<dbReference type="VEuPathDB" id="FungiDB:PGUG_03097"/>
<evidence type="ECO:0000256" key="3">
    <source>
        <dbReference type="ARBA" id="ARBA00022574"/>
    </source>
</evidence>
<dbReference type="KEGG" id="pgu:PGUG_03097"/>
<dbReference type="InterPro" id="IPR036322">
    <property type="entry name" value="WD40_repeat_dom_sf"/>
</dbReference>
<dbReference type="PANTHER" id="PTHR19861:SF0">
    <property type="entry name" value="WD REPEAT-CONTAINING PROTEIN 82"/>
    <property type="match status" value="1"/>
</dbReference>
<keyword evidence="3 6" id="KW-0853">WD repeat</keyword>
<dbReference type="Pfam" id="PF00400">
    <property type="entry name" value="WD40"/>
    <property type="match status" value="2"/>
</dbReference>
<dbReference type="GO" id="GO:0000723">
    <property type="term" value="P:telomere maintenance"/>
    <property type="evidence" value="ECO:0007669"/>
    <property type="project" value="EnsemblFungi"/>
</dbReference>
<sequence>MSKASTTVAVSSQSLGKLRPEKSLNYHQQASITSLDFNDSGQFLISAGVDRSIQLYDVHKGVHVKSIQSQKYGAHIACFTHADFACLYASTPDLESDVDHSIRHLSLADKQYIRYFKGHKQQVLNLEVHPVKDLFLSSSVDKTVKLWDTRASTPAGNVDVGQPSLVAYDPYGIVFAVGKYSNPKSLASEGQLTLYDTKSFDKRPFLSTSVPSIPGATWTKLEFSNNGKLILISTDAQEDYVVDAFTGKLLCVLQMTSSPYSLEHYTENWMTYKYPSSGRSCFSPCGKYVLAGSPKMSVLVFDLAAIKSSEGSNDFIQNSPTKLKPVHVLKTDHGLPKIVTFNPKLLSIATADNSVALWKGDD</sequence>
<dbReference type="eggNOG" id="KOG1446">
    <property type="taxonomic scope" value="Eukaryota"/>
</dbReference>
<dbReference type="RefSeq" id="XP_001485368.2">
    <property type="nucleotide sequence ID" value="XM_001485318.1"/>
</dbReference>
<dbReference type="EMBL" id="CH408157">
    <property type="protein sequence ID" value="EDK38999.2"/>
    <property type="molecule type" value="Genomic_DNA"/>
</dbReference>
<evidence type="ECO:0000256" key="6">
    <source>
        <dbReference type="PROSITE-ProRule" id="PRU00221"/>
    </source>
</evidence>
<dbReference type="InterPro" id="IPR001680">
    <property type="entry name" value="WD40_rpt"/>
</dbReference>
<dbReference type="HOGENOM" id="CLU_044117_3_0_1"/>
<protein>
    <submittedName>
        <fullName evidence="7">Uncharacterized protein</fullName>
    </submittedName>
</protein>
<dbReference type="SMART" id="SM00320">
    <property type="entry name" value="WD40"/>
    <property type="match status" value="4"/>
</dbReference>
<dbReference type="SUPFAM" id="SSF50978">
    <property type="entry name" value="WD40 repeat-like"/>
    <property type="match status" value="1"/>
</dbReference>
<dbReference type="PROSITE" id="PS50294">
    <property type="entry name" value="WD_REPEATS_REGION"/>
    <property type="match status" value="1"/>
</dbReference>
<keyword evidence="8" id="KW-1185">Reference proteome</keyword>
<keyword evidence="4" id="KW-0677">Repeat</keyword>
<dbReference type="Gene3D" id="2.130.10.10">
    <property type="entry name" value="YVTN repeat-like/Quinoprotein amine dehydrogenase"/>
    <property type="match status" value="1"/>
</dbReference>
<keyword evidence="5" id="KW-0539">Nucleus</keyword>
<feature type="repeat" description="WD" evidence="6">
    <location>
        <begin position="25"/>
        <end position="66"/>
    </location>
</feature>
<dbReference type="Proteomes" id="UP000001997">
    <property type="component" value="Unassembled WGS sequence"/>
</dbReference>
<dbReference type="AlphaFoldDB" id="A5DIJ6"/>